<organism evidence="1 2">
    <name type="scientific">Kribbella karoonensis</name>
    <dbReference type="NCBI Taxonomy" id="324851"/>
    <lineage>
        <taxon>Bacteria</taxon>
        <taxon>Bacillati</taxon>
        <taxon>Actinomycetota</taxon>
        <taxon>Actinomycetes</taxon>
        <taxon>Propionibacteriales</taxon>
        <taxon>Kribbellaceae</taxon>
        <taxon>Kribbella</taxon>
    </lineage>
</organism>
<evidence type="ECO:0000313" key="1">
    <source>
        <dbReference type="EMBL" id="GAA1609581.1"/>
    </source>
</evidence>
<dbReference type="EMBL" id="BAAAND010000012">
    <property type="protein sequence ID" value="GAA1609581.1"/>
    <property type="molecule type" value="Genomic_DNA"/>
</dbReference>
<comment type="caution">
    <text evidence="1">The sequence shown here is derived from an EMBL/GenBank/DDBJ whole genome shotgun (WGS) entry which is preliminary data.</text>
</comment>
<reference evidence="1 2" key="1">
    <citation type="journal article" date="2019" name="Int. J. Syst. Evol. Microbiol.">
        <title>The Global Catalogue of Microorganisms (GCM) 10K type strain sequencing project: providing services to taxonomists for standard genome sequencing and annotation.</title>
        <authorList>
            <consortium name="The Broad Institute Genomics Platform"/>
            <consortium name="The Broad Institute Genome Sequencing Center for Infectious Disease"/>
            <person name="Wu L."/>
            <person name="Ma J."/>
        </authorList>
    </citation>
    <scope>NUCLEOTIDE SEQUENCE [LARGE SCALE GENOMIC DNA]</scope>
    <source>
        <strain evidence="1 2">JCM 14304</strain>
    </source>
</reference>
<name>A0ABN2EL38_9ACTN</name>
<keyword evidence="2" id="KW-1185">Reference proteome</keyword>
<accession>A0ABN2EL38</accession>
<gene>
    <name evidence="1" type="ORF">GCM10009742_70250</name>
</gene>
<evidence type="ECO:0000313" key="2">
    <source>
        <dbReference type="Proteomes" id="UP001500190"/>
    </source>
</evidence>
<proteinExistence type="predicted"/>
<sequence>MVGVLDGLPGVVLTRGFGRAVVPLVRRGGVGDTVTVVTPTVGVAGVVGELPGELLTELPGELLGVPAVLGDSEGEPGAEPTAAGPTTAVVVAPFGKVFVIVIIGPVVVPSSTRLFSTTFTTRSAPSVREVPCDISQTTGPIATSTESALTTGPTRPRLRRGARLLPRCRRGVGESVMGWANPLRFFVMPKQRVVPRGTARSPLVTEQRP</sequence>
<dbReference type="Proteomes" id="UP001500190">
    <property type="component" value="Unassembled WGS sequence"/>
</dbReference>
<protein>
    <submittedName>
        <fullName evidence="1">Uncharacterized protein</fullName>
    </submittedName>
</protein>